<evidence type="ECO:0000259" key="2">
    <source>
        <dbReference type="Pfam" id="PF02617"/>
    </source>
</evidence>
<protein>
    <recommendedName>
        <fullName evidence="1">ATP-dependent Clp protease adapter protein ClpS</fullName>
    </recommendedName>
</protein>
<comment type="subunit">
    <text evidence="1">Binds to the N-terminal domain of the chaperone ClpA.</text>
</comment>
<dbReference type="SUPFAM" id="SSF54736">
    <property type="entry name" value="ClpS-like"/>
    <property type="match status" value="1"/>
</dbReference>
<keyword evidence="4" id="KW-1185">Reference proteome</keyword>
<dbReference type="PANTHER" id="PTHR33473:SF19">
    <property type="entry name" value="ATP-DEPENDENT CLP PROTEASE ADAPTER PROTEIN CLPS"/>
    <property type="match status" value="1"/>
</dbReference>
<dbReference type="Proteomes" id="UP000475117">
    <property type="component" value="Chromosome"/>
</dbReference>
<keyword evidence="3" id="KW-0645">Protease</keyword>
<reference evidence="3 4" key="1">
    <citation type="submission" date="2020-12" db="EMBL/GenBank/DDBJ databases">
        <title>Sulforoseuscoccus oceanibium gen. nov., sp. nov., a representative of the phylum Verrucomicrobia with special cytoplasmic membrane, and proposal of Sulforoseuscoccusaceae fam. nov.</title>
        <authorList>
            <person name="Xi F."/>
        </authorList>
    </citation>
    <scope>NUCLEOTIDE SEQUENCE [LARGE SCALE GENOMIC DNA]</scope>
    <source>
        <strain evidence="3 4">T37</strain>
    </source>
</reference>
<dbReference type="GO" id="GO:0006508">
    <property type="term" value="P:proteolysis"/>
    <property type="evidence" value="ECO:0007669"/>
    <property type="project" value="UniProtKB-UniRule"/>
</dbReference>
<feature type="domain" description="Adaptor protein ClpS core" evidence="2">
    <location>
        <begin position="35"/>
        <end position="102"/>
    </location>
</feature>
<dbReference type="InterPro" id="IPR014719">
    <property type="entry name" value="Ribosomal_bL12_C/ClpS-like"/>
</dbReference>
<dbReference type="AlphaFoldDB" id="A0A7T7EYX2"/>
<comment type="similarity">
    <text evidence="1">Belongs to the ClpS family.</text>
</comment>
<dbReference type="GO" id="GO:0030163">
    <property type="term" value="P:protein catabolic process"/>
    <property type="evidence" value="ECO:0007669"/>
    <property type="project" value="InterPro"/>
</dbReference>
<dbReference type="Pfam" id="PF02617">
    <property type="entry name" value="ClpS"/>
    <property type="match status" value="1"/>
</dbReference>
<name>A0A7T7EYX2_9BACT</name>
<dbReference type="InterPro" id="IPR022935">
    <property type="entry name" value="ClpS"/>
</dbReference>
<comment type="function">
    <text evidence="1">Involved in the modulation of the specificity of the ClpAP-mediated ATP-dependent protein degradation.</text>
</comment>
<dbReference type="Gene3D" id="3.30.1390.10">
    <property type="match status" value="1"/>
</dbReference>
<dbReference type="EMBL" id="CP066776">
    <property type="protein sequence ID" value="QQL43698.1"/>
    <property type="molecule type" value="Genomic_DNA"/>
</dbReference>
<dbReference type="PANTHER" id="PTHR33473">
    <property type="entry name" value="ATP-DEPENDENT CLP PROTEASE ADAPTER PROTEIN CLPS1, CHLOROPLASTIC"/>
    <property type="match status" value="1"/>
</dbReference>
<evidence type="ECO:0000256" key="1">
    <source>
        <dbReference type="HAMAP-Rule" id="MF_00302"/>
    </source>
</evidence>
<gene>
    <name evidence="1 3" type="primary">clpS</name>
    <name evidence="3" type="ORF">G3M56_007235</name>
</gene>
<dbReference type="GO" id="GO:0008233">
    <property type="term" value="F:peptidase activity"/>
    <property type="evidence" value="ECO:0007669"/>
    <property type="project" value="UniProtKB-KW"/>
</dbReference>
<sequence>MSLQMQTKSCAVSAIQLSSGDTETVIVEKPMVSTARPWAVVIYDDPVNFMDYVTMCIQRIFGYSRERAKKHMLEVHEQGRSQVWSGNKEKAELYVHQLHAAQLQASLERAGE</sequence>
<evidence type="ECO:0000313" key="4">
    <source>
        <dbReference type="Proteomes" id="UP000475117"/>
    </source>
</evidence>
<organism evidence="3 4">
    <name type="scientific">Sulfuriroseicoccus oceanibius</name>
    <dbReference type="NCBI Taxonomy" id="2707525"/>
    <lineage>
        <taxon>Bacteria</taxon>
        <taxon>Pseudomonadati</taxon>
        <taxon>Verrucomicrobiota</taxon>
        <taxon>Verrucomicrobiia</taxon>
        <taxon>Verrucomicrobiales</taxon>
        <taxon>Verrucomicrobiaceae</taxon>
        <taxon>Sulfuriroseicoccus</taxon>
    </lineage>
</organism>
<dbReference type="HAMAP" id="MF_00302">
    <property type="entry name" value="ClpS"/>
    <property type="match status" value="1"/>
</dbReference>
<dbReference type="InterPro" id="IPR003769">
    <property type="entry name" value="ClpS_core"/>
</dbReference>
<keyword evidence="3" id="KW-0378">Hydrolase</keyword>
<dbReference type="NCBIfam" id="NF000668">
    <property type="entry name" value="PRK00033.1-1"/>
    <property type="match status" value="1"/>
</dbReference>
<accession>A0A7T7EYX2</accession>
<proteinExistence type="inferred from homology"/>
<dbReference type="KEGG" id="soa:G3M56_007235"/>
<evidence type="ECO:0000313" key="3">
    <source>
        <dbReference type="EMBL" id="QQL43698.1"/>
    </source>
</evidence>